<reference evidence="3" key="1">
    <citation type="submission" date="2023-03" db="EMBL/GenBank/DDBJ databases">
        <title>Massive genome expansion in bonnet fungi (Mycena s.s.) driven by repeated elements and novel gene families across ecological guilds.</title>
        <authorList>
            <consortium name="Lawrence Berkeley National Laboratory"/>
            <person name="Harder C.B."/>
            <person name="Miyauchi S."/>
            <person name="Viragh M."/>
            <person name="Kuo A."/>
            <person name="Thoen E."/>
            <person name="Andreopoulos B."/>
            <person name="Lu D."/>
            <person name="Skrede I."/>
            <person name="Drula E."/>
            <person name="Henrissat B."/>
            <person name="Morin E."/>
            <person name="Kohler A."/>
            <person name="Barry K."/>
            <person name="LaButti K."/>
            <person name="Morin E."/>
            <person name="Salamov A."/>
            <person name="Lipzen A."/>
            <person name="Mereny Z."/>
            <person name="Hegedus B."/>
            <person name="Baldrian P."/>
            <person name="Stursova M."/>
            <person name="Weitz H."/>
            <person name="Taylor A."/>
            <person name="Grigoriev I.V."/>
            <person name="Nagy L.G."/>
            <person name="Martin F."/>
            <person name="Kauserud H."/>
        </authorList>
    </citation>
    <scope>NUCLEOTIDE SEQUENCE</scope>
    <source>
        <strain evidence="3">CBHHK188m</strain>
    </source>
</reference>
<name>A0AAD7N096_9AGAR</name>
<keyword evidence="2" id="KW-0732">Signal</keyword>
<evidence type="ECO:0000256" key="1">
    <source>
        <dbReference type="SAM" id="MobiDB-lite"/>
    </source>
</evidence>
<proteinExistence type="predicted"/>
<evidence type="ECO:0000313" key="3">
    <source>
        <dbReference type="EMBL" id="KAJ7740191.1"/>
    </source>
</evidence>
<evidence type="ECO:0000256" key="2">
    <source>
        <dbReference type="SAM" id="SignalP"/>
    </source>
</evidence>
<sequence length="264" mass="29389">MTSPVKLFLLLSKLRIPALGEAMVPGASALATVGTLYLVNLDYKIIKSAPEYRAATGVDSKLAYAAASETGTGGTLWEQLRPYLEHVLEKNLVKHQGNNISPELDEELQRLSVGPGTFLIISETRYPETAWIANSMHYPNSHLAASGRLATEHISKLEKNEQERSGTLKQMNADLINRDAVWIDAHRVLGHNYMVLQLISTEMEARYGRGKIYLPLLPVFLHASVAHAFTSELLGTTWNETQRENGRENNEDVTMHGWSHSTEI</sequence>
<dbReference type="AlphaFoldDB" id="A0AAD7N096"/>
<dbReference type="EMBL" id="JARJLG010000128">
    <property type="protein sequence ID" value="KAJ7740191.1"/>
    <property type="molecule type" value="Genomic_DNA"/>
</dbReference>
<evidence type="ECO:0000313" key="4">
    <source>
        <dbReference type="Proteomes" id="UP001215280"/>
    </source>
</evidence>
<dbReference type="Proteomes" id="UP001215280">
    <property type="component" value="Unassembled WGS sequence"/>
</dbReference>
<feature type="chain" id="PRO_5041937837" evidence="2">
    <location>
        <begin position="21"/>
        <end position="264"/>
    </location>
</feature>
<comment type="caution">
    <text evidence="3">The sequence shown here is derived from an EMBL/GenBank/DDBJ whole genome shotgun (WGS) entry which is preliminary data.</text>
</comment>
<feature type="signal peptide" evidence="2">
    <location>
        <begin position="1"/>
        <end position="20"/>
    </location>
</feature>
<protein>
    <submittedName>
        <fullName evidence="3">Uncharacterized protein</fullName>
    </submittedName>
</protein>
<accession>A0AAD7N096</accession>
<organism evidence="3 4">
    <name type="scientific">Mycena maculata</name>
    <dbReference type="NCBI Taxonomy" id="230809"/>
    <lineage>
        <taxon>Eukaryota</taxon>
        <taxon>Fungi</taxon>
        <taxon>Dikarya</taxon>
        <taxon>Basidiomycota</taxon>
        <taxon>Agaricomycotina</taxon>
        <taxon>Agaricomycetes</taxon>
        <taxon>Agaricomycetidae</taxon>
        <taxon>Agaricales</taxon>
        <taxon>Marasmiineae</taxon>
        <taxon>Mycenaceae</taxon>
        <taxon>Mycena</taxon>
    </lineage>
</organism>
<keyword evidence="4" id="KW-1185">Reference proteome</keyword>
<feature type="compositionally biased region" description="Basic and acidic residues" evidence="1">
    <location>
        <begin position="241"/>
        <end position="254"/>
    </location>
</feature>
<gene>
    <name evidence="3" type="ORF">DFH07DRAFT_778428</name>
</gene>
<feature type="region of interest" description="Disordered" evidence="1">
    <location>
        <begin position="240"/>
        <end position="264"/>
    </location>
</feature>